<accession>A0A448YXR1</accession>
<dbReference type="Proteomes" id="UP000291116">
    <property type="component" value="Unassembled WGS sequence"/>
</dbReference>
<protein>
    <submittedName>
        <fullName evidence="1">Uncharacterized protein</fullName>
    </submittedName>
</protein>
<proteinExistence type="predicted"/>
<evidence type="ECO:0000313" key="2">
    <source>
        <dbReference type="Proteomes" id="UP000291116"/>
    </source>
</evidence>
<gene>
    <name evidence="1" type="ORF">PSNMU_V1.4_AUG-EV-PASAV3_0013050</name>
</gene>
<name>A0A448YXR1_9STRA</name>
<dbReference type="AlphaFoldDB" id="A0A448YXR1"/>
<reference evidence="1 2" key="1">
    <citation type="submission" date="2019-01" db="EMBL/GenBank/DDBJ databases">
        <authorList>
            <person name="Ferrante I. M."/>
        </authorList>
    </citation>
    <scope>NUCLEOTIDE SEQUENCE [LARGE SCALE GENOMIC DNA]</scope>
    <source>
        <strain evidence="1 2">B856</strain>
    </source>
</reference>
<evidence type="ECO:0000313" key="1">
    <source>
        <dbReference type="EMBL" id="VEU34593.1"/>
    </source>
</evidence>
<organism evidence="1 2">
    <name type="scientific">Pseudo-nitzschia multistriata</name>
    <dbReference type="NCBI Taxonomy" id="183589"/>
    <lineage>
        <taxon>Eukaryota</taxon>
        <taxon>Sar</taxon>
        <taxon>Stramenopiles</taxon>
        <taxon>Ochrophyta</taxon>
        <taxon>Bacillariophyta</taxon>
        <taxon>Bacillariophyceae</taxon>
        <taxon>Bacillariophycidae</taxon>
        <taxon>Bacillariales</taxon>
        <taxon>Bacillariaceae</taxon>
        <taxon>Pseudo-nitzschia</taxon>
    </lineage>
</organism>
<keyword evidence="2" id="KW-1185">Reference proteome</keyword>
<sequence length="95" mass="11262">MSLVWRWKVHLRLRPRALRVSQLPEEDVACQGCQEVGLLREVLPWGSVGHQCTVSVPLAWFHRHREEYHRWAWVEGEEDDDEEKCCPPKLCFLLV</sequence>
<dbReference type="EMBL" id="CAACVS010000034">
    <property type="protein sequence ID" value="VEU34593.1"/>
    <property type="molecule type" value="Genomic_DNA"/>
</dbReference>